<dbReference type="Proteomes" id="UP001301797">
    <property type="component" value="Chromosome"/>
</dbReference>
<dbReference type="InterPro" id="IPR050291">
    <property type="entry name" value="CDF_Transporter"/>
</dbReference>
<gene>
    <name evidence="9" type="ORF">F1737_09880</name>
</gene>
<dbReference type="InterPro" id="IPR027470">
    <property type="entry name" value="Cation_efflux_CTD"/>
</dbReference>
<dbReference type="EMBL" id="CP043875">
    <property type="protein sequence ID" value="WOF16973.1"/>
    <property type="molecule type" value="Genomic_DNA"/>
</dbReference>
<feature type="domain" description="Cation efflux protein cytoplasmic" evidence="8">
    <location>
        <begin position="220"/>
        <end position="298"/>
    </location>
</feature>
<evidence type="ECO:0000256" key="3">
    <source>
        <dbReference type="ARBA" id="ARBA00022692"/>
    </source>
</evidence>
<dbReference type="InterPro" id="IPR036837">
    <property type="entry name" value="Cation_efflux_CTD_sf"/>
</dbReference>
<dbReference type="GO" id="GO:0005886">
    <property type="term" value="C:plasma membrane"/>
    <property type="evidence" value="ECO:0007669"/>
    <property type="project" value="TreeGrafter"/>
</dbReference>
<dbReference type="GO" id="GO:0015086">
    <property type="term" value="F:cadmium ion transmembrane transporter activity"/>
    <property type="evidence" value="ECO:0007669"/>
    <property type="project" value="TreeGrafter"/>
</dbReference>
<organism evidence="9 10">
    <name type="scientific">Methanochimaera problematica</name>
    <dbReference type="NCBI Taxonomy" id="2609417"/>
    <lineage>
        <taxon>Archaea</taxon>
        <taxon>Methanobacteriati</taxon>
        <taxon>Methanobacteriota</taxon>
        <taxon>Stenosarchaea group</taxon>
        <taxon>Methanomicrobia</taxon>
        <taxon>Methanomicrobiales</taxon>
        <taxon>Methanomicrobiaceae</taxon>
        <taxon>Methanochimaera</taxon>
    </lineage>
</organism>
<feature type="domain" description="Cation efflux protein transmembrane" evidence="7">
    <location>
        <begin position="21"/>
        <end position="216"/>
    </location>
</feature>
<dbReference type="InterPro" id="IPR002524">
    <property type="entry name" value="Cation_efflux"/>
</dbReference>
<evidence type="ECO:0000256" key="2">
    <source>
        <dbReference type="ARBA" id="ARBA00022448"/>
    </source>
</evidence>
<name>A0AA97FFB1_9EURY</name>
<evidence type="ECO:0000256" key="1">
    <source>
        <dbReference type="ARBA" id="ARBA00004141"/>
    </source>
</evidence>
<keyword evidence="10" id="KW-1185">Reference proteome</keyword>
<dbReference type="PANTHER" id="PTHR43840:SF15">
    <property type="entry name" value="MITOCHONDRIAL METAL TRANSPORTER 1-RELATED"/>
    <property type="match status" value="1"/>
</dbReference>
<dbReference type="InterPro" id="IPR058533">
    <property type="entry name" value="Cation_efflux_TM"/>
</dbReference>
<evidence type="ECO:0000313" key="10">
    <source>
        <dbReference type="Proteomes" id="UP001301797"/>
    </source>
</evidence>
<sequence length="309" mass="33917">MDSKNISLDLDNEKKRRVARLSVISNASLVIVKLIAGLLSGSIGILSEAIHSGIDLVASAIAYLSVKKSACPPDECHAFGHGKYEDVSGLAEALLIFVAAVIIILEATDRLIIGPSIHSEELLTLGILVMLLSAVVNWFVSAKLFEVGRETGSIAIESDGWHLRTDVYTSAGVFLGLLVMKVTGIFAIDSVIAIVIAFVIIHTAWDLTKRSFSDLVDRSLPESDEEKIRQIILSYCGENESFHALKTRRSGPDRYVDFHMTVPPEMSVRDAHRLADEIEMRLKSEFLRIYISIHIEPFQGDKGLCEGGK</sequence>
<keyword evidence="5 6" id="KW-0472">Membrane</keyword>
<dbReference type="GO" id="GO:0015341">
    <property type="term" value="F:zinc efflux antiporter activity"/>
    <property type="evidence" value="ECO:0007669"/>
    <property type="project" value="TreeGrafter"/>
</dbReference>
<keyword evidence="3 6" id="KW-0812">Transmembrane</keyword>
<dbReference type="InterPro" id="IPR027469">
    <property type="entry name" value="Cation_efflux_TMD_sf"/>
</dbReference>
<dbReference type="Gene3D" id="3.30.70.1350">
    <property type="entry name" value="Cation efflux protein, cytoplasmic domain"/>
    <property type="match status" value="1"/>
</dbReference>
<dbReference type="GeneID" id="85230478"/>
<dbReference type="SUPFAM" id="SSF160240">
    <property type="entry name" value="Cation efflux protein cytoplasmic domain-like"/>
    <property type="match status" value="1"/>
</dbReference>
<evidence type="ECO:0000259" key="8">
    <source>
        <dbReference type="Pfam" id="PF16916"/>
    </source>
</evidence>
<feature type="transmembrane region" description="Helical" evidence="6">
    <location>
        <begin position="173"/>
        <end position="201"/>
    </location>
</feature>
<feature type="transmembrane region" description="Helical" evidence="6">
    <location>
        <begin position="21"/>
        <end position="46"/>
    </location>
</feature>
<keyword evidence="4 6" id="KW-1133">Transmembrane helix</keyword>
<comment type="subcellular location">
    <subcellularLocation>
        <location evidence="1">Membrane</location>
        <topology evidence="1">Multi-pass membrane protein</topology>
    </subcellularLocation>
</comment>
<reference evidence="9 10" key="1">
    <citation type="submission" date="2019-09" db="EMBL/GenBank/DDBJ databases">
        <title>The complete genome of Methanoplanus sp. FWC-SCC4.</title>
        <authorList>
            <person name="Chen S.-C."/>
            <person name="Zhou Y.-Z."/>
            <person name="Lai M.-C."/>
        </authorList>
    </citation>
    <scope>NUCLEOTIDE SEQUENCE [LARGE SCALE GENOMIC DNA]</scope>
    <source>
        <strain evidence="9 10">FWC-SCC4</strain>
    </source>
</reference>
<dbReference type="GO" id="GO:0015093">
    <property type="term" value="F:ferrous iron transmembrane transporter activity"/>
    <property type="evidence" value="ECO:0007669"/>
    <property type="project" value="TreeGrafter"/>
</dbReference>
<accession>A0AA97FFB1</accession>
<proteinExistence type="predicted"/>
<dbReference type="KEGG" id="mefw:F1737_09880"/>
<protein>
    <submittedName>
        <fullName evidence="9">Cation transporter</fullName>
    </submittedName>
</protein>
<dbReference type="Gene3D" id="1.20.1510.10">
    <property type="entry name" value="Cation efflux protein transmembrane domain"/>
    <property type="match status" value="1"/>
</dbReference>
<evidence type="ECO:0000313" key="9">
    <source>
        <dbReference type="EMBL" id="WOF16973.1"/>
    </source>
</evidence>
<dbReference type="PANTHER" id="PTHR43840">
    <property type="entry name" value="MITOCHONDRIAL METAL TRANSPORTER 1-RELATED"/>
    <property type="match status" value="1"/>
</dbReference>
<dbReference type="GO" id="GO:0006882">
    <property type="term" value="P:intracellular zinc ion homeostasis"/>
    <property type="evidence" value="ECO:0007669"/>
    <property type="project" value="TreeGrafter"/>
</dbReference>
<dbReference type="Pfam" id="PF16916">
    <property type="entry name" value="ZT_dimer"/>
    <property type="match status" value="1"/>
</dbReference>
<dbReference type="Pfam" id="PF01545">
    <property type="entry name" value="Cation_efflux"/>
    <property type="match status" value="1"/>
</dbReference>
<evidence type="ECO:0000259" key="7">
    <source>
        <dbReference type="Pfam" id="PF01545"/>
    </source>
</evidence>
<dbReference type="RefSeq" id="WP_317136418.1">
    <property type="nucleotide sequence ID" value="NZ_CP043875.1"/>
</dbReference>
<feature type="transmembrane region" description="Helical" evidence="6">
    <location>
        <begin position="93"/>
        <end position="113"/>
    </location>
</feature>
<evidence type="ECO:0000256" key="4">
    <source>
        <dbReference type="ARBA" id="ARBA00022989"/>
    </source>
</evidence>
<feature type="transmembrane region" description="Helical" evidence="6">
    <location>
        <begin position="122"/>
        <end position="140"/>
    </location>
</feature>
<evidence type="ECO:0000256" key="5">
    <source>
        <dbReference type="ARBA" id="ARBA00023136"/>
    </source>
</evidence>
<evidence type="ECO:0000256" key="6">
    <source>
        <dbReference type="SAM" id="Phobius"/>
    </source>
</evidence>
<dbReference type="AlphaFoldDB" id="A0AA97FFB1"/>
<keyword evidence="2" id="KW-0813">Transport</keyword>
<dbReference type="NCBIfam" id="TIGR01297">
    <property type="entry name" value="CDF"/>
    <property type="match status" value="1"/>
</dbReference>
<dbReference type="SUPFAM" id="SSF161111">
    <property type="entry name" value="Cation efflux protein transmembrane domain-like"/>
    <property type="match status" value="1"/>
</dbReference>